<evidence type="ECO:0000313" key="7">
    <source>
        <dbReference type="EMBL" id="MBQ0959087.1"/>
    </source>
</evidence>
<dbReference type="PANTHER" id="PTHR43133">
    <property type="entry name" value="RNA POLYMERASE ECF-TYPE SIGMA FACTO"/>
    <property type="match status" value="1"/>
</dbReference>
<reference evidence="7" key="1">
    <citation type="submission" date="2021-04" db="EMBL/GenBank/DDBJ databases">
        <title>The genome sequence of Ideonella sp. 4Y11.</title>
        <authorList>
            <person name="Liu Y."/>
        </authorList>
    </citation>
    <scope>NUCLEOTIDE SEQUENCE</scope>
    <source>
        <strain evidence="7">4Y11</strain>
    </source>
</reference>
<dbReference type="SUPFAM" id="SSF88659">
    <property type="entry name" value="Sigma3 and sigma4 domains of RNA polymerase sigma factors"/>
    <property type="match status" value="1"/>
</dbReference>
<keyword evidence="2" id="KW-0805">Transcription regulation</keyword>
<dbReference type="Proteomes" id="UP000678374">
    <property type="component" value="Unassembled WGS sequence"/>
</dbReference>
<comment type="similarity">
    <text evidence="1">Belongs to the sigma-70 factor family. ECF subfamily.</text>
</comment>
<gene>
    <name evidence="7" type="ORF">KAK06_08950</name>
</gene>
<evidence type="ECO:0000313" key="8">
    <source>
        <dbReference type="Proteomes" id="UP000678374"/>
    </source>
</evidence>
<keyword evidence="4" id="KW-0804">Transcription</keyword>
<evidence type="ECO:0000256" key="4">
    <source>
        <dbReference type="ARBA" id="ARBA00023163"/>
    </source>
</evidence>
<proteinExistence type="inferred from homology"/>
<dbReference type="InterPro" id="IPR039425">
    <property type="entry name" value="RNA_pol_sigma-70-like"/>
</dbReference>
<dbReference type="PANTHER" id="PTHR43133:SF25">
    <property type="entry name" value="RNA POLYMERASE SIGMA FACTOR RFAY-RELATED"/>
    <property type="match status" value="1"/>
</dbReference>
<protein>
    <submittedName>
        <fullName evidence="7">Sigma-70 family RNA polymerase sigma factor</fullName>
    </submittedName>
</protein>
<name>A0A940YHZ7_9BURK</name>
<sequence length="177" mass="19969">MHAPEPFRRQLLDALPRLRRYARTLVHDAAGVDDLVQGTIERALSHWHQFDQRRDLLVWLLSIAHNAHHDSLRRDRRWQGLPPDELAQLQDAQAHHGPRDPGLRIDLLAAFAQLAPLHREVLLLVGVEQLSYAECAEVLQLPAGTVMSRLSRARAALRQALDGAPPARPPVPLKRVV</sequence>
<dbReference type="InterPro" id="IPR013324">
    <property type="entry name" value="RNA_pol_sigma_r3/r4-like"/>
</dbReference>
<dbReference type="SUPFAM" id="SSF88946">
    <property type="entry name" value="Sigma2 domain of RNA polymerase sigma factors"/>
    <property type="match status" value="1"/>
</dbReference>
<dbReference type="GO" id="GO:0006352">
    <property type="term" value="P:DNA-templated transcription initiation"/>
    <property type="evidence" value="ECO:0007669"/>
    <property type="project" value="InterPro"/>
</dbReference>
<dbReference type="RefSeq" id="WP_210801604.1">
    <property type="nucleotide sequence ID" value="NZ_JAGQDE010000006.1"/>
</dbReference>
<dbReference type="InterPro" id="IPR013249">
    <property type="entry name" value="RNA_pol_sigma70_r4_t2"/>
</dbReference>
<keyword evidence="3" id="KW-0731">Sigma factor</keyword>
<dbReference type="AlphaFoldDB" id="A0A940YHZ7"/>
<dbReference type="CDD" id="cd06171">
    <property type="entry name" value="Sigma70_r4"/>
    <property type="match status" value="1"/>
</dbReference>
<dbReference type="InterPro" id="IPR036388">
    <property type="entry name" value="WH-like_DNA-bd_sf"/>
</dbReference>
<evidence type="ECO:0000256" key="3">
    <source>
        <dbReference type="ARBA" id="ARBA00023082"/>
    </source>
</evidence>
<dbReference type="Gene3D" id="1.10.10.10">
    <property type="entry name" value="Winged helix-like DNA-binding domain superfamily/Winged helix DNA-binding domain"/>
    <property type="match status" value="1"/>
</dbReference>
<evidence type="ECO:0000256" key="1">
    <source>
        <dbReference type="ARBA" id="ARBA00010641"/>
    </source>
</evidence>
<evidence type="ECO:0000259" key="5">
    <source>
        <dbReference type="Pfam" id="PF08281"/>
    </source>
</evidence>
<dbReference type="GO" id="GO:0003677">
    <property type="term" value="F:DNA binding"/>
    <property type="evidence" value="ECO:0007669"/>
    <property type="project" value="InterPro"/>
</dbReference>
<feature type="domain" description="PhyR sigma2" evidence="6">
    <location>
        <begin position="13"/>
        <end position="65"/>
    </location>
</feature>
<dbReference type="Gene3D" id="1.10.1740.10">
    <property type="match status" value="1"/>
</dbReference>
<feature type="domain" description="RNA polymerase sigma factor 70 region 4 type 2" evidence="5">
    <location>
        <begin position="106"/>
        <end position="157"/>
    </location>
</feature>
<keyword evidence="8" id="KW-1185">Reference proteome</keyword>
<dbReference type="InterPro" id="IPR013325">
    <property type="entry name" value="RNA_pol_sigma_r2"/>
</dbReference>
<accession>A0A940YHZ7</accession>
<evidence type="ECO:0000259" key="6">
    <source>
        <dbReference type="Pfam" id="PF22029"/>
    </source>
</evidence>
<organism evidence="7 8">
    <name type="scientific">Ideonella aquatica</name>
    <dbReference type="NCBI Taxonomy" id="2824119"/>
    <lineage>
        <taxon>Bacteria</taxon>
        <taxon>Pseudomonadati</taxon>
        <taxon>Pseudomonadota</taxon>
        <taxon>Betaproteobacteria</taxon>
        <taxon>Burkholderiales</taxon>
        <taxon>Sphaerotilaceae</taxon>
        <taxon>Ideonella</taxon>
    </lineage>
</organism>
<dbReference type="Pfam" id="PF08281">
    <property type="entry name" value="Sigma70_r4_2"/>
    <property type="match status" value="1"/>
</dbReference>
<evidence type="ECO:0000256" key="2">
    <source>
        <dbReference type="ARBA" id="ARBA00023015"/>
    </source>
</evidence>
<dbReference type="GO" id="GO:0016987">
    <property type="term" value="F:sigma factor activity"/>
    <property type="evidence" value="ECO:0007669"/>
    <property type="project" value="UniProtKB-KW"/>
</dbReference>
<comment type="caution">
    <text evidence="7">The sequence shown here is derived from an EMBL/GenBank/DDBJ whole genome shotgun (WGS) entry which is preliminary data.</text>
</comment>
<dbReference type="InterPro" id="IPR053866">
    <property type="entry name" value="PhyR_sigma2"/>
</dbReference>
<dbReference type="NCBIfam" id="TIGR02937">
    <property type="entry name" value="sigma70-ECF"/>
    <property type="match status" value="1"/>
</dbReference>
<dbReference type="Pfam" id="PF22029">
    <property type="entry name" value="PhyR_sigma2"/>
    <property type="match status" value="1"/>
</dbReference>
<dbReference type="EMBL" id="JAGQDE010000006">
    <property type="protein sequence ID" value="MBQ0959087.1"/>
    <property type="molecule type" value="Genomic_DNA"/>
</dbReference>
<dbReference type="InterPro" id="IPR014284">
    <property type="entry name" value="RNA_pol_sigma-70_dom"/>
</dbReference>